<dbReference type="Proteomes" id="UP000435649">
    <property type="component" value="Unassembled WGS sequence"/>
</dbReference>
<keyword evidence="7" id="KW-1185">Reference proteome</keyword>
<feature type="chain" id="PRO_5032972885" description="GH10 domain-containing protein" evidence="4">
    <location>
        <begin position="25"/>
        <end position="629"/>
    </location>
</feature>
<dbReference type="InterPro" id="IPR051923">
    <property type="entry name" value="Glycosyl_Hydrolase_39"/>
</dbReference>
<comment type="caution">
    <text evidence="6">The sequence shown here is derived from an EMBL/GenBank/DDBJ whole genome shotgun (WGS) entry which is preliminary data.</text>
</comment>
<keyword evidence="4" id="KW-0732">Signal</keyword>
<gene>
    <name evidence="6" type="ORF">FYJ85_06750</name>
</gene>
<feature type="signal peptide" evidence="4">
    <location>
        <begin position="1"/>
        <end position="24"/>
    </location>
</feature>
<dbReference type="InterPro" id="IPR017853">
    <property type="entry name" value="GH"/>
</dbReference>
<evidence type="ECO:0000256" key="2">
    <source>
        <dbReference type="ARBA" id="ARBA00023277"/>
    </source>
</evidence>
<protein>
    <recommendedName>
        <fullName evidence="5">GH10 domain-containing protein</fullName>
    </recommendedName>
</protein>
<reference evidence="6 7" key="1">
    <citation type="submission" date="2019-08" db="EMBL/GenBank/DDBJ databases">
        <title>In-depth cultivation of the pig gut microbiome towards novel bacterial diversity and tailored functional studies.</title>
        <authorList>
            <person name="Wylensek D."/>
            <person name="Hitch T.C.A."/>
            <person name="Clavel T."/>
        </authorList>
    </citation>
    <scope>NUCLEOTIDE SEQUENCE [LARGE SCALE GENOMIC DNA]</scope>
    <source>
        <strain evidence="6 7">BBE-744-WT-12</strain>
    </source>
</reference>
<evidence type="ECO:0000259" key="5">
    <source>
        <dbReference type="Pfam" id="PF00331"/>
    </source>
</evidence>
<dbReference type="SUPFAM" id="SSF51445">
    <property type="entry name" value="(Trans)glycosidases"/>
    <property type="match status" value="1"/>
</dbReference>
<dbReference type="GO" id="GO:0000272">
    <property type="term" value="P:polysaccharide catabolic process"/>
    <property type="evidence" value="ECO:0007669"/>
    <property type="project" value="UniProtKB-KW"/>
</dbReference>
<keyword evidence="1" id="KW-0378">Hydrolase</keyword>
<keyword evidence="3" id="KW-0624">Polysaccharide degradation</keyword>
<organism evidence="6 7">
    <name type="scientific">Victivallis lenta</name>
    <dbReference type="NCBI Taxonomy" id="2606640"/>
    <lineage>
        <taxon>Bacteria</taxon>
        <taxon>Pseudomonadati</taxon>
        <taxon>Lentisphaerota</taxon>
        <taxon>Lentisphaeria</taxon>
        <taxon>Victivallales</taxon>
        <taxon>Victivallaceae</taxon>
        <taxon>Victivallis</taxon>
    </lineage>
</organism>
<evidence type="ECO:0000313" key="7">
    <source>
        <dbReference type="Proteomes" id="UP000435649"/>
    </source>
</evidence>
<dbReference type="Pfam" id="PF00331">
    <property type="entry name" value="Glyco_hydro_10"/>
    <property type="match status" value="1"/>
</dbReference>
<keyword evidence="2" id="KW-0119">Carbohydrate metabolism</keyword>
<dbReference type="PANTHER" id="PTHR12631:SF10">
    <property type="entry name" value="BETA-XYLOSIDASE-LIKE PROTEIN-RELATED"/>
    <property type="match status" value="1"/>
</dbReference>
<evidence type="ECO:0000256" key="3">
    <source>
        <dbReference type="ARBA" id="ARBA00023326"/>
    </source>
</evidence>
<accession>A0A844G1E8</accession>
<evidence type="ECO:0000256" key="4">
    <source>
        <dbReference type="SAM" id="SignalP"/>
    </source>
</evidence>
<dbReference type="EMBL" id="VUNS01000005">
    <property type="protein sequence ID" value="MST96742.1"/>
    <property type="molecule type" value="Genomic_DNA"/>
</dbReference>
<feature type="domain" description="GH10" evidence="5">
    <location>
        <begin position="69"/>
        <end position="145"/>
    </location>
</feature>
<dbReference type="Gene3D" id="3.20.20.80">
    <property type="entry name" value="Glycosidases"/>
    <property type="match status" value="2"/>
</dbReference>
<proteinExistence type="predicted"/>
<dbReference type="AlphaFoldDB" id="A0A844G1E8"/>
<dbReference type="InterPro" id="IPR001000">
    <property type="entry name" value="GH10_dom"/>
</dbReference>
<name>A0A844G1E8_9BACT</name>
<dbReference type="PANTHER" id="PTHR12631">
    <property type="entry name" value="ALPHA-L-IDURONIDASE"/>
    <property type="match status" value="1"/>
</dbReference>
<dbReference type="GO" id="GO:0004553">
    <property type="term" value="F:hydrolase activity, hydrolyzing O-glycosyl compounds"/>
    <property type="evidence" value="ECO:0007669"/>
    <property type="project" value="InterPro"/>
</dbReference>
<evidence type="ECO:0000256" key="1">
    <source>
        <dbReference type="ARBA" id="ARBA00022801"/>
    </source>
</evidence>
<evidence type="ECO:0000313" key="6">
    <source>
        <dbReference type="EMBL" id="MST96742.1"/>
    </source>
</evidence>
<sequence>MIMEKILKKLTAILFLAAGFTAFAAEHPGVTDSPYGACAHLNRWEYPEMQEELHMMKEARIGFDRTDLDWAQVEPKPGEWNFSRWDAIVGAAEKNGIALLPILGGFQPKWGTPLAAHMDRWKTYLTAVVNRYKGRITCWEVINEPDLGEFSGKHAEYAKILKESYDCIKAAAPEAVVTNGGLADMDKVEEFLKLAPPDSFDVLNIHRYYWQDYPEAEFAFLLRDIRAKMKQYGHGGKQLWLTETGYSTAPAPDYTDTISAALKKISLDDPSLPIILIDDPEYHYSTECVNLELQSCFREERKVRYITLAEIAKLDPCREPLLLLPANEGFPSKEVKSLVTYLRKGGTVIIPGGGIPFYFDRIRMPDGTITHRAMPDQFYRELHLSWEAWWTNPKAPRGTTLLENAPGIDCGNLFPKSVSRYLGTANLKPGDTMIPLVNAWSKDRTYHAPAAALYRFNSNLKGNIIALSWQDSSHRTTPEWQAKLLPRTFLIAFNSGAAKVFTYSFRSMEHSFPLGREGHFGILRADLTPKPAYTAYSTLTRMRPAGSVDLCLTEKNGIYIAVWKQPSGIPVTAVWTVSRPKDTSFKTTGQLISACDYLGRPVQVMTTGGNVRLTADSGIIYLKGVKPHF</sequence>